<accession>A0A1P9WZJ5</accession>
<dbReference type="GO" id="GO:0016740">
    <property type="term" value="F:transferase activity"/>
    <property type="evidence" value="ECO:0007669"/>
    <property type="project" value="UniProtKB-KW"/>
</dbReference>
<dbReference type="SUPFAM" id="SSF53448">
    <property type="entry name" value="Nucleotide-diphospho-sugar transferases"/>
    <property type="match status" value="1"/>
</dbReference>
<gene>
    <name evidence="1" type="ORF">AWR27_16630</name>
</gene>
<evidence type="ECO:0000313" key="1">
    <source>
        <dbReference type="EMBL" id="AQG80800.1"/>
    </source>
</evidence>
<dbReference type="RefSeq" id="WP_077132235.1">
    <property type="nucleotide sequence ID" value="NZ_CP014263.1"/>
</dbReference>
<dbReference type="Proteomes" id="UP000187941">
    <property type="component" value="Chromosome"/>
</dbReference>
<evidence type="ECO:0000313" key="2">
    <source>
        <dbReference type="Proteomes" id="UP000187941"/>
    </source>
</evidence>
<dbReference type="AlphaFoldDB" id="A0A1P9WZJ5"/>
<keyword evidence="1" id="KW-0808">Transferase</keyword>
<organism evidence="1 2">
    <name type="scientific">Spirosoma montaniterrae</name>
    <dbReference type="NCBI Taxonomy" id="1178516"/>
    <lineage>
        <taxon>Bacteria</taxon>
        <taxon>Pseudomonadati</taxon>
        <taxon>Bacteroidota</taxon>
        <taxon>Cytophagia</taxon>
        <taxon>Cytophagales</taxon>
        <taxon>Cytophagaceae</taxon>
        <taxon>Spirosoma</taxon>
    </lineage>
</organism>
<dbReference type="OrthoDB" id="9815923at2"/>
<name>A0A1P9WZJ5_9BACT</name>
<sequence>MKVAGFTFIRNAVQFDYPIVEAITSVLPLCDEFVVAVGNSDDDTLALIETIPSDKIRIIHTVWDESARLGGRVLAQETDKALAAVSPDVDWAFYIQGDEVLHEHYLPVVREAMQTHLNDKSVDGLLFNYLHFYGSYSYVGDSRQWYRREIRVIRNTGNVLSYKDAQGFRTRDGQKLRVKLIDAWIYHYGWVKPPETQKKRLKNANHFWNDANTIDKAHATVDAFDYSKIDSLAHFSGTHPAVMQPRVDRLNWPFSFDTRQKKYSPRVALLTFIEKLTGWRIGEYKNYKRI</sequence>
<dbReference type="EMBL" id="CP014263">
    <property type="protein sequence ID" value="AQG80800.1"/>
    <property type="molecule type" value="Genomic_DNA"/>
</dbReference>
<dbReference type="KEGG" id="smon:AWR27_16630"/>
<proteinExistence type="predicted"/>
<protein>
    <submittedName>
        <fullName evidence="1">Glycosyl transferase</fullName>
    </submittedName>
</protein>
<reference evidence="1 2" key="1">
    <citation type="submission" date="2016-01" db="EMBL/GenBank/DDBJ databases">
        <authorList>
            <person name="Oliw E.H."/>
        </authorList>
    </citation>
    <scope>NUCLEOTIDE SEQUENCE [LARGE SCALE GENOMIC DNA]</scope>
    <source>
        <strain evidence="1 2">DY10</strain>
    </source>
</reference>
<dbReference type="InterPro" id="IPR029044">
    <property type="entry name" value="Nucleotide-diphossugar_trans"/>
</dbReference>
<dbReference type="STRING" id="1178516.AWR27_16630"/>
<keyword evidence="2" id="KW-1185">Reference proteome</keyword>